<dbReference type="GO" id="GO:0003700">
    <property type="term" value="F:DNA-binding transcription factor activity"/>
    <property type="evidence" value="ECO:0007669"/>
    <property type="project" value="InterPro"/>
</dbReference>
<dbReference type="SUPFAM" id="SSF46785">
    <property type="entry name" value="Winged helix' DNA-binding domain"/>
    <property type="match status" value="1"/>
</dbReference>
<dbReference type="SMART" id="SM00345">
    <property type="entry name" value="HTH_GNTR"/>
    <property type="match status" value="1"/>
</dbReference>
<keyword evidence="6" id="KW-1185">Reference proteome</keyword>
<feature type="domain" description="HTH gntR-type" evidence="4">
    <location>
        <begin position="8"/>
        <end position="75"/>
    </location>
</feature>
<dbReference type="InterPro" id="IPR036388">
    <property type="entry name" value="WH-like_DNA-bd_sf"/>
</dbReference>
<dbReference type="InterPro" id="IPR036390">
    <property type="entry name" value="WH_DNA-bd_sf"/>
</dbReference>
<dbReference type="SUPFAM" id="SSF48008">
    <property type="entry name" value="GntR ligand-binding domain-like"/>
    <property type="match status" value="1"/>
</dbReference>
<sequence length="217" mass="24559">MPAKLTRTSLADESAKEIRKMILNGTLKPGDRVNEVHIAKQLQVSRGPIREALLMLQNEGLVTHEVNKGTAVSILSTQDAYEIYTFRALLEAEAVQLGMANMKDEHLTMLELIIKKFKYALDTSDMEGIVSCDIEFHRVIVSMCNHSRLIQAHNQLDSQVGAMFLTISNQVPMRVNRVVEIHQLLLDVLKSKDIERISSELRLHYLLALKQLESKGR</sequence>
<proteinExistence type="predicted"/>
<protein>
    <submittedName>
        <fullName evidence="5">D-xylose utilization operon transcriptional repressor</fullName>
    </submittedName>
</protein>
<dbReference type="GO" id="GO:0003677">
    <property type="term" value="F:DNA binding"/>
    <property type="evidence" value="ECO:0007669"/>
    <property type="project" value="UniProtKB-KW"/>
</dbReference>
<comment type="caution">
    <text evidence="5">The sequence shown here is derived from an EMBL/GenBank/DDBJ whole genome shotgun (WGS) entry which is preliminary data.</text>
</comment>
<evidence type="ECO:0000256" key="1">
    <source>
        <dbReference type="ARBA" id="ARBA00023015"/>
    </source>
</evidence>
<dbReference type="AlphaFoldDB" id="A0A9X2ACK6"/>
<name>A0A9X2ACK6_9BACL</name>
<dbReference type="Pfam" id="PF07729">
    <property type="entry name" value="FCD"/>
    <property type="match status" value="1"/>
</dbReference>
<dbReference type="EMBL" id="JALBUF010000001">
    <property type="protein sequence ID" value="MCI0182425.1"/>
    <property type="molecule type" value="Genomic_DNA"/>
</dbReference>
<keyword evidence="1" id="KW-0805">Transcription regulation</keyword>
<evidence type="ECO:0000256" key="2">
    <source>
        <dbReference type="ARBA" id="ARBA00023125"/>
    </source>
</evidence>
<dbReference type="PANTHER" id="PTHR43537">
    <property type="entry name" value="TRANSCRIPTIONAL REGULATOR, GNTR FAMILY"/>
    <property type="match status" value="1"/>
</dbReference>
<dbReference type="PROSITE" id="PS50949">
    <property type="entry name" value="HTH_GNTR"/>
    <property type="match status" value="1"/>
</dbReference>
<gene>
    <name evidence="5" type="primary">gntR</name>
    <name evidence="5" type="ORF">MM817_00684</name>
</gene>
<dbReference type="CDD" id="cd07377">
    <property type="entry name" value="WHTH_GntR"/>
    <property type="match status" value="1"/>
</dbReference>
<dbReference type="Gene3D" id="1.10.10.10">
    <property type="entry name" value="Winged helix-like DNA-binding domain superfamily/Winged helix DNA-binding domain"/>
    <property type="match status" value="1"/>
</dbReference>
<evidence type="ECO:0000313" key="6">
    <source>
        <dbReference type="Proteomes" id="UP001139263"/>
    </source>
</evidence>
<dbReference type="InterPro" id="IPR011711">
    <property type="entry name" value="GntR_C"/>
</dbReference>
<reference evidence="5" key="1">
    <citation type="submission" date="2022-03" db="EMBL/GenBank/DDBJ databases">
        <title>Draft Genome Sequence of Firmicute Strain S0AB, a Heterotrophic Iron/Sulfur-Oxidizing Extreme Acidophile.</title>
        <authorList>
            <person name="Vergara E."/>
            <person name="Pakostova E."/>
            <person name="Johnson D.B."/>
            <person name="Holmes D.S."/>
        </authorList>
    </citation>
    <scope>NUCLEOTIDE SEQUENCE</scope>
    <source>
        <strain evidence="5">S0AB</strain>
    </source>
</reference>
<keyword evidence="2" id="KW-0238">DNA-binding</keyword>
<dbReference type="Pfam" id="PF00392">
    <property type="entry name" value="GntR"/>
    <property type="match status" value="1"/>
</dbReference>
<accession>A0A9X2ACK6</accession>
<organism evidence="5 6">
    <name type="scientific">Sulfoacidibacillus ferrooxidans</name>
    <dbReference type="NCBI Taxonomy" id="2005001"/>
    <lineage>
        <taxon>Bacteria</taxon>
        <taxon>Bacillati</taxon>
        <taxon>Bacillota</taxon>
        <taxon>Bacilli</taxon>
        <taxon>Bacillales</taxon>
        <taxon>Alicyclobacillaceae</taxon>
        <taxon>Sulfoacidibacillus</taxon>
    </lineage>
</organism>
<dbReference type="Proteomes" id="UP001139263">
    <property type="component" value="Unassembled WGS sequence"/>
</dbReference>
<dbReference type="SMART" id="SM00895">
    <property type="entry name" value="FCD"/>
    <property type="match status" value="1"/>
</dbReference>
<evidence type="ECO:0000256" key="3">
    <source>
        <dbReference type="ARBA" id="ARBA00023163"/>
    </source>
</evidence>
<keyword evidence="3" id="KW-0804">Transcription</keyword>
<evidence type="ECO:0000259" key="4">
    <source>
        <dbReference type="PROSITE" id="PS50949"/>
    </source>
</evidence>
<dbReference type="Gene3D" id="1.20.120.530">
    <property type="entry name" value="GntR ligand-binding domain-like"/>
    <property type="match status" value="1"/>
</dbReference>
<dbReference type="InterPro" id="IPR000524">
    <property type="entry name" value="Tscrpt_reg_HTH_GntR"/>
</dbReference>
<dbReference type="PANTHER" id="PTHR43537:SF5">
    <property type="entry name" value="UXU OPERON TRANSCRIPTIONAL REGULATOR"/>
    <property type="match status" value="1"/>
</dbReference>
<dbReference type="InterPro" id="IPR008920">
    <property type="entry name" value="TF_FadR/GntR_C"/>
</dbReference>
<evidence type="ECO:0000313" key="5">
    <source>
        <dbReference type="EMBL" id="MCI0182425.1"/>
    </source>
</evidence>